<dbReference type="GeneID" id="78478235"/>
<accession>A0A140DVK2</accession>
<keyword evidence="3" id="KW-1185">Reference proteome</keyword>
<dbReference type="EMBL" id="CP011391">
    <property type="protein sequence ID" value="AMK54679.1"/>
    <property type="molecule type" value="Genomic_DNA"/>
</dbReference>
<dbReference type="Pfam" id="PF13780">
    <property type="entry name" value="DUF4176"/>
    <property type="match status" value="1"/>
</dbReference>
<proteinExistence type="predicted"/>
<dbReference type="OrthoDB" id="5124454at2"/>
<evidence type="ECO:0000313" key="4">
    <source>
        <dbReference type="Proteomes" id="UP000186758"/>
    </source>
</evidence>
<sequence length="92" mass="10853">MKQTPEWLPLGSVVTLKEGSKKLMTVGRIQRGGDDILYDYAGVLWPEGMIRSDRLYLFNHDDIDLLWYVGMQDQEEFGFRRVLEEQYDTLHE</sequence>
<evidence type="ECO:0000313" key="3">
    <source>
        <dbReference type="Proteomes" id="UP000069771"/>
    </source>
</evidence>
<dbReference type="InterPro" id="IPR025233">
    <property type="entry name" value="DUF4176"/>
</dbReference>
<reference evidence="2 4" key="2">
    <citation type="submission" date="2016-11" db="EMBL/GenBank/DDBJ databases">
        <title>Description of two novel members of the family Erysipelotrichaceae: Ileibacterium lipovorans gen. nov., sp. nov. and Dubosiella newyorkensis, gen. nov., sp. nov.</title>
        <authorList>
            <person name="Cox L.M."/>
            <person name="Sohn J."/>
            <person name="Tyrrell K.L."/>
            <person name="Citron D.M."/>
            <person name="Lawson P.A."/>
            <person name="Patel N.B."/>
            <person name="Iizumi T."/>
            <person name="Perez-Perez G.I."/>
            <person name="Goldstein E.J."/>
            <person name="Blaser M.J."/>
        </authorList>
    </citation>
    <scope>NUCLEOTIDE SEQUENCE [LARGE SCALE GENOMIC DNA]</scope>
    <source>
        <strain evidence="2 4">NYU-BL-K8</strain>
    </source>
</reference>
<dbReference type="KEGG" id="fro:AALO17_15450"/>
<protein>
    <recommendedName>
        <fullName evidence="5">DUF4176 domain-containing protein</fullName>
    </recommendedName>
</protein>
<evidence type="ECO:0008006" key="5">
    <source>
        <dbReference type="Google" id="ProtNLM"/>
    </source>
</evidence>
<gene>
    <name evidence="1" type="ORF">AALO17_15450</name>
    <name evidence="2" type="ORF">BO223_03220</name>
</gene>
<dbReference type="EMBL" id="MPJZ01000039">
    <property type="protein sequence ID" value="OLU46026.1"/>
    <property type="molecule type" value="Genomic_DNA"/>
</dbReference>
<evidence type="ECO:0000313" key="2">
    <source>
        <dbReference type="EMBL" id="OLU46026.1"/>
    </source>
</evidence>
<dbReference type="AlphaFoldDB" id="A0A140DVK2"/>
<evidence type="ECO:0000313" key="1">
    <source>
        <dbReference type="EMBL" id="AMK54679.1"/>
    </source>
</evidence>
<organism evidence="1 3">
    <name type="scientific">Faecalibaculum rodentium</name>
    <dbReference type="NCBI Taxonomy" id="1702221"/>
    <lineage>
        <taxon>Bacteria</taxon>
        <taxon>Bacillati</taxon>
        <taxon>Bacillota</taxon>
        <taxon>Erysipelotrichia</taxon>
        <taxon>Erysipelotrichales</taxon>
        <taxon>Erysipelotrichaceae</taxon>
        <taxon>Faecalibaculum</taxon>
    </lineage>
</organism>
<dbReference type="STRING" id="1702221.AALO17_15450"/>
<reference evidence="1 3" key="1">
    <citation type="journal article" date="2016" name="Gut Pathog.">
        <title>Whole genome sequencing of "Faecalibaculum rodentium" ALO17, isolated from C57BL/6J laboratory mouse feces.</title>
        <authorList>
            <person name="Lim S."/>
            <person name="Chang D.H."/>
            <person name="Ahn S."/>
            <person name="Kim B.C."/>
        </authorList>
    </citation>
    <scope>NUCLEOTIDE SEQUENCE [LARGE SCALE GENOMIC DNA]</scope>
    <source>
        <strain evidence="1 3">Alo17</strain>
    </source>
</reference>
<dbReference type="Proteomes" id="UP000186758">
    <property type="component" value="Unassembled WGS sequence"/>
</dbReference>
<name>A0A140DVK2_9FIRM</name>
<dbReference type="Proteomes" id="UP000069771">
    <property type="component" value="Chromosome"/>
</dbReference>
<dbReference type="RefSeq" id="WP_067557413.1">
    <property type="nucleotide sequence ID" value="NZ_CAJTBG010000040.1"/>
</dbReference>